<gene>
    <name evidence="2" type="ORF">Q7C36_010862</name>
</gene>
<feature type="compositionally biased region" description="Basic and acidic residues" evidence="1">
    <location>
        <begin position="1"/>
        <end position="11"/>
    </location>
</feature>
<evidence type="ECO:0000313" key="2">
    <source>
        <dbReference type="EMBL" id="KAK2846008.1"/>
    </source>
</evidence>
<organism evidence="2 3">
    <name type="scientific">Tachysurus vachellii</name>
    <name type="common">Darkbarbel catfish</name>
    <name type="synonym">Pelteobagrus vachellii</name>
    <dbReference type="NCBI Taxonomy" id="175792"/>
    <lineage>
        <taxon>Eukaryota</taxon>
        <taxon>Metazoa</taxon>
        <taxon>Chordata</taxon>
        <taxon>Craniata</taxon>
        <taxon>Vertebrata</taxon>
        <taxon>Euteleostomi</taxon>
        <taxon>Actinopterygii</taxon>
        <taxon>Neopterygii</taxon>
        <taxon>Teleostei</taxon>
        <taxon>Ostariophysi</taxon>
        <taxon>Siluriformes</taxon>
        <taxon>Bagridae</taxon>
        <taxon>Tachysurus</taxon>
    </lineage>
</organism>
<keyword evidence="3" id="KW-1185">Reference proteome</keyword>
<dbReference type="Proteomes" id="UP001187315">
    <property type="component" value="Unassembled WGS sequence"/>
</dbReference>
<dbReference type="AlphaFoldDB" id="A0AA88N1L0"/>
<feature type="region of interest" description="Disordered" evidence="1">
    <location>
        <begin position="1"/>
        <end position="30"/>
    </location>
</feature>
<sequence length="99" mass="10763">MRGTDRARLPDARSLANQKRGAARAREADRLAAPSCAPPVRLSHPPVTVHICSARLREQLVAPPGGLTPARDVLGRSITRNPVHGCVRSVFAWLNLRDN</sequence>
<reference evidence="2" key="1">
    <citation type="submission" date="2023-08" db="EMBL/GenBank/DDBJ databases">
        <title>Pelteobagrus vachellii genome.</title>
        <authorList>
            <person name="Liu H."/>
        </authorList>
    </citation>
    <scope>NUCLEOTIDE SEQUENCE</scope>
    <source>
        <strain evidence="2">PRFRI_2022a</strain>
        <tissue evidence="2">Muscle</tissue>
    </source>
</reference>
<protein>
    <submittedName>
        <fullName evidence="2">Uncharacterized protein</fullName>
    </submittedName>
</protein>
<accession>A0AA88N1L0</accession>
<dbReference type="EMBL" id="JAVHJS010000010">
    <property type="protein sequence ID" value="KAK2846008.1"/>
    <property type="molecule type" value="Genomic_DNA"/>
</dbReference>
<evidence type="ECO:0000256" key="1">
    <source>
        <dbReference type="SAM" id="MobiDB-lite"/>
    </source>
</evidence>
<proteinExistence type="predicted"/>
<name>A0AA88N1L0_TACVA</name>
<comment type="caution">
    <text evidence="2">The sequence shown here is derived from an EMBL/GenBank/DDBJ whole genome shotgun (WGS) entry which is preliminary data.</text>
</comment>
<evidence type="ECO:0000313" key="3">
    <source>
        <dbReference type="Proteomes" id="UP001187315"/>
    </source>
</evidence>